<accession>A0ABR9DFE9</accession>
<dbReference type="Gene3D" id="1.10.3210.10">
    <property type="entry name" value="Hypothetical protein af1432"/>
    <property type="match status" value="1"/>
</dbReference>
<dbReference type="InterPro" id="IPR013976">
    <property type="entry name" value="HDOD"/>
</dbReference>
<dbReference type="PROSITE" id="PS51833">
    <property type="entry name" value="HDOD"/>
    <property type="match status" value="1"/>
</dbReference>
<dbReference type="RefSeq" id="WP_192393360.1">
    <property type="nucleotide sequence ID" value="NZ_JACXST010000001.1"/>
</dbReference>
<dbReference type="Pfam" id="PF08668">
    <property type="entry name" value="HDOD"/>
    <property type="match status" value="1"/>
</dbReference>
<evidence type="ECO:0000313" key="3">
    <source>
        <dbReference type="Proteomes" id="UP000641152"/>
    </source>
</evidence>
<protein>
    <submittedName>
        <fullName evidence="2">HDOD domain-containing protein</fullName>
    </submittedName>
</protein>
<reference evidence="2 3" key="1">
    <citation type="submission" date="2020-09" db="EMBL/GenBank/DDBJ databases">
        <title>Methylomonas albis sp. nov. and Methylomonas fluvii sp. nov.: Two cold-adapted methanotrophs from the River Elbe and an amended description of Methylovulum psychrotolerans strain Eb1.</title>
        <authorList>
            <person name="Bussmann I.K."/>
            <person name="Klings K.-W."/>
            <person name="Warnstedt J."/>
            <person name="Hoppert M."/>
            <person name="Saborowski A."/>
            <person name="Horn F."/>
            <person name="Liebner S."/>
        </authorList>
    </citation>
    <scope>NUCLEOTIDE SEQUENCE [LARGE SCALE GENOMIC DNA]</scope>
    <source>
        <strain evidence="2 3">EbB</strain>
    </source>
</reference>
<dbReference type="PANTHER" id="PTHR33525">
    <property type="match status" value="1"/>
</dbReference>
<sequence length="296" mass="33640">MRAEQQFLCDLAEKISMPEVYLKIRLLLEKPDARIRDYVAVLQTDSMLSIRIIRMANSSFFGFNRKAYDLYDAISLIGTIQLHDLLLSSLCIRTFCNIPDAVMDLKEFWLHGIECGIACRTLAKLAGLPAGHRFFALGLLLEIGHAAMFVKAPEQALDALMASREEGLPIDEQERLLFGFDYCQLGSELMRLWHLPEVYSHIIAHQLHPELTDPHYRNETYLIYLAQQVFAEPEQFNQALSGLKDSHQQFAAIPANLKDLVSQEIATHLDDIFLMLCPQSIVLSSAGQDEVSHHER</sequence>
<evidence type="ECO:0000313" key="2">
    <source>
        <dbReference type="EMBL" id="MBD9360637.1"/>
    </source>
</evidence>
<dbReference type="Proteomes" id="UP000641152">
    <property type="component" value="Unassembled WGS sequence"/>
</dbReference>
<dbReference type="EMBL" id="JACXST010000001">
    <property type="protein sequence ID" value="MBD9360637.1"/>
    <property type="molecule type" value="Genomic_DNA"/>
</dbReference>
<gene>
    <name evidence="2" type="ORF">EBB_08830</name>
</gene>
<dbReference type="SUPFAM" id="SSF109604">
    <property type="entry name" value="HD-domain/PDEase-like"/>
    <property type="match status" value="1"/>
</dbReference>
<name>A0ABR9DFE9_9GAMM</name>
<evidence type="ECO:0000259" key="1">
    <source>
        <dbReference type="PROSITE" id="PS51833"/>
    </source>
</evidence>
<organism evidence="2 3">
    <name type="scientific">Methylomonas fluvii</name>
    <dbReference type="NCBI Taxonomy" id="1854564"/>
    <lineage>
        <taxon>Bacteria</taxon>
        <taxon>Pseudomonadati</taxon>
        <taxon>Pseudomonadota</taxon>
        <taxon>Gammaproteobacteria</taxon>
        <taxon>Methylococcales</taxon>
        <taxon>Methylococcaceae</taxon>
        <taxon>Methylomonas</taxon>
    </lineage>
</organism>
<dbReference type="InterPro" id="IPR052340">
    <property type="entry name" value="RNase_Y/CdgJ"/>
</dbReference>
<keyword evidence="3" id="KW-1185">Reference proteome</keyword>
<feature type="domain" description="HDOD" evidence="1">
    <location>
        <begin position="14"/>
        <end position="209"/>
    </location>
</feature>
<dbReference type="PANTHER" id="PTHR33525:SF3">
    <property type="entry name" value="RIBONUCLEASE Y"/>
    <property type="match status" value="1"/>
</dbReference>
<proteinExistence type="predicted"/>
<comment type="caution">
    <text evidence="2">The sequence shown here is derived from an EMBL/GenBank/DDBJ whole genome shotgun (WGS) entry which is preliminary data.</text>
</comment>